<sequence length="98" mass="11056">MGIEYRSDKILKLRVFRVKHRISLAELAQASSVSIQRISQIELMDCPLTPHIEEQLTRALEVVLLRRNANAAAAIADYREQKGRLFLAVPETEVIADG</sequence>
<protein>
    <submittedName>
        <fullName evidence="2">Helix-turn-helix transcriptional regulator</fullName>
    </submittedName>
</protein>
<dbReference type="InterPro" id="IPR010982">
    <property type="entry name" value="Lambda_DNA-bd_dom_sf"/>
</dbReference>
<reference evidence="2 3" key="1">
    <citation type="submission" date="2020-08" db="EMBL/GenBank/DDBJ databases">
        <title>Genome public.</title>
        <authorList>
            <person name="Liu C."/>
            <person name="Sun Q."/>
        </authorList>
    </citation>
    <scope>NUCLEOTIDE SEQUENCE [LARGE SCALE GENOMIC DNA]</scope>
    <source>
        <strain evidence="2 3">M2</strain>
    </source>
</reference>
<dbReference type="InterPro" id="IPR001387">
    <property type="entry name" value="Cro/C1-type_HTH"/>
</dbReference>
<name>A0ABR7GJV8_9FIRM</name>
<dbReference type="CDD" id="cd00093">
    <property type="entry name" value="HTH_XRE"/>
    <property type="match status" value="1"/>
</dbReference>
<gene>
    <name evidence="2" type="ORF">H8S02_01345</name>
</gene>
<dbReference type="Gene3D" id="1.10.260.40">
    <property type="entry name" value="lambda repressor-like DNA-binding domains"/>
    <property type="match status" value="1"/>
</dbReference>
<dbReference type="RefSeq" id="WP_186968887.1">
    <property type="nucleotide sequence ID" value="NZ_JACOPK010000001.1"/>
</dbReference>
<evidence type="ECO:0000259" key="1">
    <source>
        <dbReference type="PROSITE" id="PS50943"/>
    </source>
</evidence>
<evidence type="ECO:0000313" key="3">
    <source>
        <dbReference type="Proteomes" id="UP000641741"/>
    </source>
</evidence>
<dbReference type="EMBL" id="JACOPK010000001">
    <property type="protein sequence ID" value="MBC5694600.1"/>
    <property type="molecule type" value="Genomic_DNA"/>
</dbReference>
<feature type="domain" description="HTH cro/C1-type" evidence="1">
    <location>
        <begin position="13"/>
        <end position="42"/>
    </location>
</feature>
<dbReference type="PROSITE" id="PS50943">
    <property type="entry name" value="HTH_CROC1"/>
    <property type="match status" value="1"/>
</dbReference>
<keyword evidence="3" id="KW-1185">Reference proteome</keyword>
<dbReference type="SUPFAM" id="SSF47413">
    <property type="entry name" value="lambda repressor-like DNA-binding domains"/>
    <property type="match status" value="1"/>
</dbReference>
<organism evidence="2 3">
    <name type="scientific">Agathobaculum hominis</name>
    <dbReference type="NCBI Taxonomy" id="2763014"/>
    <lineage>
        <taxon>Bacteria</taxon>
        <taxon>Bacillati</taxon>
        <taxon>Bacillota</taxon>
        <taxon>Clostridia</taxon>
        <taxon>Eubacteriales</taxon>
        <taxon>Butyricicoccaceae</taxon>
        <taxon>Agathobaculum</taxon>
    </lineage>
</organism>
<comment type="caution">
    <text evidence="2">The sequence shown here is derived from an EMBL/GenBank/DDBJ whole genome shotgun (WGS) entry which is preliminary data.</text>
</comment>
<dbReference type="Proteomes" id="UP000641741">
    <property type="component" value="Unassembled WGS sequence"/>
</dbReference>
<accession>A0ABR7GJV8</accession>
<proteinExistence type="predicted"/>
<evidence type="ECO:0000313" key="2">
    <source>
        <dbReference type="EMBL" id="MBC5694600.1"/>
    </source>
</evidence>